<dbReference type="GO" id="GO:0019005">
    <property type="term" value="C:SCF ubiquitin ligase complex"/>
    <property type="evidence" value="ECO:0007669"/>
    <property type="project" value="TreeGrafter"/>
</dbReference>
<accession>A0AAW0EI87</accession>
<organism evidence="2 3">
    <name type="scientific">Favolaschia claudopus</name>
    <dbReference type="NCBI Taxonomy" id="2862362"/>
    <lineage>
        <taxon>Eukaryota</taxon>
        <taxon>Fungi</taxon>
        <taxon>Dikarya</taxon>
        <taxon>Basidiomycota</taxon>
        <taxon>Agaricomycotina</taxon>
        <taxon>Agaricomycetes</taxon>
        <taxon>Agaricomycetidae</taxon>
        <taxon>Agaricales</taxon>
        <taxon>Marasmiineae</taxon>
        <taxon>Mycenaceae</taxon>
        <taxon>Favolaschia</taxon>
    </lineage>
</organism>
<gene>
    <name evidence="2" type="ORF">R3P38DRAFT_2824667</name>
</gene>
<evidence type="ECO:0000256" key="1">
    <source>
        <dbReference type="SAM" id="MobiDB-lite"/>
    </source>
</evidence>
<dbReference type="InterPro" id="IPR032675">
    <property type="entry name" value="LRR_dom_sf"/>
</dbReference>
<reference evidence="2 3" key="1">
    <citation type="journal article" date="2024" name="J Genomics">
        <title>Draft genome sequencing and assembly of Favolaschia claudopus CIRM-BRFM 2984 isolated from oak limbs.</title>
        <authorList>
            <person name="Navarro D."/>
            <person name="Drula E."/>
            <person name="Chaduli D."/>
            <person name="Cazenave R."/>
            <person name="Ahrendt S."/>
            <person name="Wang J."/>
            <person name="Lipzen A."/>
            <person name="Daum C."/>
            <person name="Barry K."/>
            <person name="Grigoriev I.V."/>
            <person name="Favel A."/>
            <person name="Rosso M.N."/>
            <person name="Martin F."/>
        </authorList>
    </citation>
    <scope>NUCLEOTIDE SEQUENCE [LARGE SCALE GENOMIC DNA]</scope>
    <source>
        <strain evidence="2 3">CIRM-BRFM 2984</strain>
    </source>
</reference>
<evidence type="ECO:0008006" key="4">
    <source>
        <dbReference type="Google" id="ProtNLM"/>
    </source>
</evidence>
<comment type="caution">
    <text evidence="2">The sequence shown here is derived from an EMBL/GenBank/DDBJ whole genome shotgun (WGS) entry which is preliminary data.</text>
</comment>
<dbReference type="Gene3D" id="3.80.10.10">
    <property type="entry name" value="Ribonuclease Inhibitor"/>
    <property type="match status" value="1"/>
</dbReference>
<dbReference type="SUPFAM" id="SSF52047">
    <property type="entry name" value="RNI-like"/>
    <property type="match status" value="1"/>
</dbReference>
<evidence type="ECO:0000313" key="3">
    <source>
        <dbReference type="Proteomes" id="UP001362999"/>
    </source>
</evidence>
<feature type="compositionally biased region" description="Polar residues" evidence="1">
    <location>
        <begin position="24"/>
        <end position="40"/>
    </location>
</feature>
<dbReference type="AlphaFoldDB" id="A0AAW0EI87"/>
<feature type="region of interest" description="Disordered" evidence="1">
    <location>
        <begin position="1"/>
        <end position="40"/>
    </location>
</feature>
<dbReference type="PANTHER" id="PTHR13318">
    <property type="entry name" value="PARTNER OF PAIRED, ISOFORM B-RELATED"/>
    <property type="match status" value="1"/>
</dbReference>
<dbReference type="Proteomes" id="UP001362999">
    <property type="component" value="Unassembled WGS sequence"/>
</dbReference>
<name>A0AAW0EI87_9AGAR</name>
<sequence length="496" mass="53824">MSRKRARTQGREFGAPTEDDSPSAALTDSNSSALSTRSPRYTSVPPLTNLCSRIFADNFVRLRNKERLWNHVSEHLKALPDSLLPRLLADLIRVCPTFLKHEFLVTYFFRGPSLAFTGGSAGMPGVQTHTIRALDRMQDLRDLELSGFDKVPDAAFASVLSRLPGLKRLVLRGCTLVGPKAAAALKSCPKLQVLNLNYTAVTPISLQPVLLASGPSLEVLKLAGIPNWTDTTVGKMLSPDLSLPNLRTLKLTRLSISETSLHPLLAISPALRRLDIGFTTVRHPLSASDDAQPIPALEKLSLTSTHTSNADLLALLPHLPGLKTLALGALGASPRSIAAIDSSMTLTDTVLLKVIPVLQSCTALQSVSLVGNIKLKDSLSFFVTEVGRRCKYLNLSGLPAMRSWHLAGLPGDQPPRLETLMLNHTNIDDEAAPFLAACPDLAWLEVAETKMTSDGLFLVLDGCPKISTLGLRSCRGVRVGDRRRFFEAWEEDRAGT</sequence>
<keyword evidence="3" id="KW-1185">Reference proteome</keyword>
<evidence type="ECO:0000313" key="2">
    <source>
        <dbReference type="EMBL" id="KAK7064458.1"/>
    </source>
</evidence>
<protein>
    <recommendedName>
        <fullName evidence="4">RNI-like protein</fullName>
    </recommendedName>
</protein>
<proteinExistence type="predicted"/>
<dbReference type="EMBL" id="JAWWNJ010000001">
    <property type="protein sequence ID" value="KAK7064458.1"/>
    <property type="molecule type" value="Genomic_DNA"/>
</dbReference>
<dbReference type="GO" id="GO:0031146">
    <property type="term" value="P:SCF-dependent proteasomal ubiquitin-dependent protein catabolic process"/>
    <property type="evidence" value="ECO:0007669"/>
    <property type="project" value="TreeGrafter"/>
</dbReference>